<reference evidence="5 6" key="1">
    <citation type="submission" date="2021-11" db="EMBL/GenBank/DDBJ databases">
        <title>Black yeast isolated from Biological Soil Crust.</title>
        <authorList>
            <person name="Kurbessoian T."/>
        </authorList>
    </citation>
    <scope>NUCLEOTIDE SEQUENCE [LARGE SCALE GENOMIC DNA]</scope>
    <source>
        <strain evidence="5 6">CCFEE 5522</strain>
    </source>
</reference>
<dbReference type="PROSITE" id="PS50404">
    <property type="entry name" value="GST_NTER"/>
    <property type="match status" value="1"/>
</dbReference>
<comment type="caution">
    <text evidence="5">The sequence shown here is derived from an EMBL/GenBank/DDBJ whole genome shotgun (WGS) entry which is preliminary data.</text>
</comment>
<evidence type="ECO:0000313" key="5">
    <source>
        <dbReference type="EMBL" id="KAK4541592.1"/>
    </source>
</evidence>
<accession>A0AAV9J914</accession>
<evidence type="ECO:0000256" key="2">
    <source>
        <dbReference type="RuleBase" id="RU003494"/>
    </source>
</evidence>
<comment type="similarity">
    <text evidence="1 2">Belongs to the GST superfamily.</text>
</comment>
<sequence>MASNIKPLILHAHGTGPNPYKIAIALEILDVPYEVKLWQFGDAPTNGLKGSAFLKISENGRVPAVEDPNTGVVSWESGACMNYLLRVYDKENKLGPRGESEQDHVDFDKWIFFLVSSLGPMMGQVNWFKHYHAQKNEDALKRYEEQALRCFGVLEGHLKGRDGKFILPGSTLTAVDAHFYPWVYQHGYAGLPLDDYPSVAKWIQSVGELKEVKAAYEKVPKGQEV</sequence>
<gene>
    <name evidence="5" type="ORF">LTR36_007889</name>
</gene>
<dbReference type="InterPro" id="IPR004045">
    <property type="entry name" value="Glutathione_S-Trfase_N"/>
</dbReference>
<dbReference type="InterPro" id="IPR040079">
    <property type="entry name" value="Glutathione_S-Trfase"/>
</dbReference>
<dbReference type="InterPro" id="IPR036282">
    <property type="entry name" value="Glutathione-S-Trfase_C_sf"/>
</dbReference>
<evidence type="ECO:0008006" key="7">
    <source>
        <dbReference type="Google" id="ProtNLM"/>
    </source>
</evidence>
<organism evidence="5 6">
    <name type="scientific">Oleoguttula mirabilis</name>
    <dbReference type="NCBI Taxonomy" id="1507867"/>
    <lineage>
        <taxon>Eukaryota</taxon>
        <taxon>Fungi</taxon>
        <taxon>Dikarya</taxon>
        <taxon>Ascomycota</taxon>
        <taxon>Pezizomycotina</taxon>
        <taxon>Dothideomycetes</taxon>
        <taxon>Dothideomycetidae</taxon>
        <taxon>Mycosphaerellales</taxon>
        <taxon>Teratosphaeriaceae</taxon>
        <taxon>Oleoguttula</taxon>
    </lineage>
</organism>
<dbReference type="PROSITE" id="PS50405">
    <property type="entry name" value="GST_CTER"/>
    <property type="match status" value="1"/>
</dbReference>
<dbReference type="SUPFAM" id="SSF47616">
    <property type="entry name" value="GST C-terminal domain-like"/>
    <property type="match status" value="1"/>
</dbReference>
<dbReference type="SFLD" id="SFLDG00358">
    <property type="entry name" value="Main_(cytGST)"/>
    <property type="match status" value="1"/>
</dbReference>
<evidence type="ECO:0000259" key="4">
    <source>
        <dbReference type="PROSITE" id="PS50405"/>
    </source>
</evidence>
<keyword evidence="6" id="KW-1185">Reference proteome</keyword>
<dbReference type="InterPro" id="IPR010987">
    <property type="entry name" value="Glutathione-S-Trfase_C-like"/>
</dbReference>
<dbReference type="Proteomes" id="UP001324427">
    <property type="component" value="Unassembled WGS sequence"/>
</dbReference>
<dbReference type="PANTHER" id="PTHR44051">
    <property type="entry name" value="GLUTATHIONE S-TRANSFERASE-RELATED"/>
    <property type="match status" value="1"/>
</dbReference>
<dbReference type="SUPFAM" id="SSF52833">
    <property type="entry name" value="Thioredoxin-like"/>
    <property type="match status" value="1"/>
</dbReference>
<dbReference type="InterPro" id="IPR004046">
    <property type="entry name" value="GST_C"/>
</dbReference>
<proteinExistence type="inferred from homology"/>
<dbReference type="AlphaFoldDB" id="A0AAV9J914"/>
<protein>
    <recommendedName>
        <fullName evidence="7">Glutathione S-transferase</fullName>
    </recommendedName>
</protein>
<dbReference type="PANTHER" id="PTHR44051:SF14">
    <property type="entry name" value="GLUTATHIONE S-TRANSFERASE II"/>
    <property type="match status" value="1"/>
</dbReference>
<dbReference type="Pfam" id="PF02798">
    <property type="entry name" value="GST_N"/>
    <property type="match status" value="1"/>
</dbReference>
<dbReference type="Pfam" id="PF00043">
    <property type="entry name" value="GST_C"/>
    <property type="match status" value="1"/>
</dbReference>
<dbReference type="Gene3D" id="1.20.1050.130">
    <property type="match status" value="1"/>
</dbReference>
<evidence type="ECO:0000313" key="6">
    <source>
        <dbReference type="Proteomes" id="UP001324427"/>
    </source>
</evidence>
<dbReference type="InterPro" id="IPR036249">
    <property type="entry name" value="Thioredoxin-like_sf"/>
</dbReference>
<evidence type="ECO:0000259" key="3">
    <source>
        <dbReference type="PROSITE" id="PS50404"/>
    </source>
</evidence>
<feature type="domain" description="GST C-terminal" evidence="4">
    <location>
        <begin position="100"/>
        <end position="225"/>
    </location>
</feature>
<feature type="domain" description="GST N-terminal" evidence="3">
    <location>
        <begin position="6"/>
        <end position="92"/>
    </location>
</feature>
<dbReference type="EMBL" id="JAVFHQ010000051">
    <property type="protein sequence ID" value="KAK4541592.1"/>
    <property type="molecule type" value="Genomic_DNA"/>
</dbReference>
<name>A0AAV9J914_9PEZI</name>
<evidence type="ECO:0000256" key="1">
    <source>
        <dbReference type="ARBA" id="ARBA00007409"/>
    </source>
</evidence>
<dbReference type="SFLD" id="SFLDS00019">
    <property type="entry name" value="Glutathione_Transferase_(cytos"/>
    <property type="match status" value="1"/>
</dbReference>